<dbReference type="Gene3D" id="2.30.29.30">
    <property type="entry name" value="Pleckstrin-homology domain (PH domain)/Phosphotyrosine-binding domain (PTB)"/>
    <property type="match status" value="1"/>
</dbReference>
<reference evidence="2" key="1">
    <citation type="submission" date="2021-01" db="EMBL/GenBank/DDBJ databases">
        <authorList>
            <person name="Corre E."/>
            <person name="Pelletier E."/>
            <person name="Niang G."/>
            <person name="Scheremetjew M."/>
            <person name="Finn R."/>
            <person name="Kale V."/>
            <person name="Holt S."/>
            <person name="Cochrane G."/>
            <person name="Meng A."/>
            <person name="Brown T."/>
            <person name="Cohen L."/>
        </authorList>
    </citation>
    <scope>NUCLEOTIDE SEQUENCE</scope>
    <source>
        <strain evidence="2">CCMP622</strain>
    </source>
</reference>
<sequence length="222" mass="25591">MQLANAQANYHRVCLKTYQEQINLIEGIDEKQNHNVYNQNKKIRTLVGVDMRDMSSLSRVLPPEKDKKTIGELDDLEILKMGILEYRYMSLGVKTWKPLFALLSGRGVLHLFQKQGDDKPILTIGLRCCSINLAPSIHPNAFRIMEQMPSLLGGQKLKKHAIKTGKSATMAEWMAVLKQFLLNKTVEFTDKEMRKFNKLRLEQARKMRLRKKAMQHRGGGRK</sequence>
<protein>
    <recommendedName>
        <fullName evidence="1">PH domain-containing protein</fullName>
    </recommendedName>
</protein>
<dbReference type="EMBL" id="HBHP01028671">
    <property type="protein sequence ID" value="CAD9773736.1"/>
    <property type="molecule type" value="Transcribed_RNA"/>
</dbReference>
<dbReference type="InterPro" id="IPR001849">
    <property type="entry name" value="PH_domain"/>
</dbReference>
<evidence type="ECO:0000259" key="1">
    <source>
        <dbReference type="PROSITE" id="PS50003"/>
    </source>
</evidence>
<name>A0A7S2U003_9EUKA</name>
<dbReference type="AlphaFoldDB" id="A0A7S2U003"/>
<proteinExistence type="predicted"/>
<dbReference type="SMART" id="SM00233">
    <property type="entry name" value="PH"/>
    <property type="match status" value="1"/>
</dbReference>
<dbReference type="InterPro" id="IPR011993">
    <property type="entry name" value="PH-like_dom_sf"/>
</dbReference>
<organism evidence="2">
    <name type="scientific">Lotharella oceanica</name>
    <dbReference type="NCBI Taxonomy" id="641309"/>
    <lineage>
        <taxon>Eukaryota</taxon>
        <taxon>Sar</taxon>
        <taxon>Rhizaria</taxon>
        <taxon>Cercozoa</taxon>
        <taxon>Chlorarachniophyceae</taxon>
        <taxon>Lotharella</taxon>
    </lineage>
</organism>
<gene>
    <name evidence="2" type="ORF">LSP00402_LOCUS17728</name>
</gene>
<accession>A0A7S2U003</accession>
<dbReference type="SUPFAM" id="SSF50729">
    <property type="entry name" value="PH domain-like"/>
    <property type="match status" value="1"/>
</dbReference>
<feature type="domain" description="PH" evidence="1">
    <location>
        <begin position="77"/>
        <end position="182"/>
    </location>
</feature>
<evidence type="ECO:0000313" key="2">
    <source>
        <dbReference type="EMBL" id="CAD9773736.1"/>
    </source>
</evidence>
<dbReference type="PROSITE" id="PS50003">
    <property type="entry name" value="PH_DOMAIN"/>
    <property type="match status" value="1"/>
</dbReference>